<dbReference type="PANTHER" id="PTHR33165">
    <property type="entry name" value="F-BOX DOMAIN CONTAINING PROTEIN-LIKE-RELATED"/>
    <property type="match status" value="1"/>
</dbReference>
<feature type="domain" description="KIB1-4 beta-propeller" evidence="1">
    <location>
        <begin position="26"/>
        <end position="297"/>
    </location>
</feature>
<dbReference type="InterPro" id="IPR005174">
    <property type="entry name" value="KIB1-4_b-propeller"/>
</dbReference>
<dbReference type="AlphaFoldDB" id="A0AAV5BXV7"/>
<evidence type="ECO:0000313" key="3">
    <source>
        <dbReference type="Proteomes" id="UP001054889"/>
    </source>
</evidence>
<dbReference type="EMBL" id="BQKI01000003">
    <property type="protein sequence ID" value="GJM90327.1"/>
    <property type="molecule type" value="Genomic_DNA"/>
</dbReference>
<evidence type="ECO:0000313" key="2">
    <source>
        <dbReference type="EMBL" id="GJM90327.1"/>
    </source>
</evidence>
<reference evidence="2" key="1">
    <citation type="journal article" date="2018" name="DNA Res.">
        <title>Multiple hybrid de novo genome assembly of finger millet, an orphan allotetraploid crop.</title>
        <authorList>
            <person name="Hatakeyama M."/>
            <person name="Aluri S."/>
            <person name="Balachadran M.T."/>
            <person name="Sivarajan S.R."/>
            <person name="Patrignani A."/>
            <person name="Gruter S."/>
            <person name="Poveda L."/>
            <person name="Shimizu-Inatsugi R."/>
            <person name="Baeten J."/>
            <person name="Francoijs K.J."/>
            <person name="Nataraja K.N."/>
            <person name="Reddy Y.A.N."/>
            <person name="Phadnis S."/>
            <person name="Ravikumar R.L."/>
            <person name="Schlapbach R."/>
            <person name="Sreeman S.M."/>
            <person name="Shimizu K.K."/>
        </authorList>
    </citation>
    <scope>NUCLEOTIDE SEQUENCE</scope>
</reference>
<proteinExistence type="predicted"/>
<name>A0AAV5BXV7_ELECO</name>
<organism evidence="2 3">
    <name type="scientific">Eleusine coracana subsp. coracana</name>
    <dbReference type="NCBI Taxonomy" id="191504"/>
    <lineage>
        <taxon>Eukaryota</taxon>
        <taxon>Viridiplantae</taxon>
        <taxon>Streptophyta</taxon>
        <taxon>Embryophyta</taxon>
        <taxon>Tracheophyta</taxon>
        <taxon>Spermatophyta</taxon>
        <taxon>Magnoliopsida</taxon>
        <taxon>Liliopsida</taxon>
        <taxon>Poales</taxon>
        <taxon>Poaceae</taxon>
        <taxon>PACMAD clade</taxon>
        <taxon>Chloridoideae</taxon>
        <taxon>Cynodonteae</taxon>
        <taxon>Eleusininae</taxon>
        <taxon>Eleusine</taxon>
    </lineage>
</organism>
<comment type="caution">
    <text evidence="2">The sequence shown here is derived from an EMBL/GenBank/DDBJ whole genome shotgun (WGS) entry which is preliminary data.</text>
</comment>
<dbReference type="Pfam" id="PF03478">
    <property type="entry name" value="Beta-prop_KIB1-4"/>
    <property type="match status" value="2"/>
</dbReference>
<gene>
    <name evidence="2" type="primary">ga06594</name>
    <name evidence="2" type="ORF">PR202_ga06594</name>
</gene>
<feature type="domain" description="KIB1-4 beta-propeller" evidence="1">
    <location>
        <begin position="335"/>
        <end position="519"/>
    </location>
</feature>
<sequence>MLIGDKENLAADSVPHCTLRQFLNTSTGHCVNVDVPELRDHGVLRSSAAGLLVLFKKDTGAVILLNPITRQAAQLPPFTAMLEDGFLPSYVGNYMPSIVGLVDDDRTIVLRYFSRSSIGTLAFAKPGDNHWTLFSNINDRVTPSTLCAGHLYGVSYSYHTVMALETTGGGDNGMQPRLVPVADLTVPLIPMTDTVHLVDNGGELMLVHRMLRVRVHPDTKQQSEFKRNHKRSYKVYRVNMEKRKLTRARGLGGRAVFIGRYNAISVSPKVFPSLDGNTVYPSLACHERGGDEQVGAYHLRDESTESFNFDRNINFSYIGNYYKPSTVGLVDDDRTIMLRYFSSSSIGTLAFANQDDNHETLFRNINDRVTPSTLCVSRFYGVSYSYHAVMALETGAAGIINGDGGGRMRQQPRMVPVVELTVPLIPMKGSVHLVDNGGDLMLMHRLLHVRVHPDTKQQIEFRRTHKRSYKAYRVNMEKRKLTRACGLGGRAVFVGRYNAIFVSPPQVFHSVDGNTVYPGLAFHERGGDEQVGTYHLRDGSTESFNLDRNSGPTHPWSLADCLAAYASG</sequence>
<evidence type="ECO:0000259" key="1">
    <source>
        <dbReference type="Pfam" id="PF03478"/>
    </source>
</evidence>
<dbReference type="Proteomes" id="UP001054889">
    <property type="component" value="Unassembled WGS sequence"/>
</dbReference>
<keyword evidence="3" id="KW-1185">Reference proteome</keyword>
<accession>A0AAV5BXV7</accession>
<dbReference type="PANTHER" id="PTHR33165:SF78">
    <property type="entry name" value="F-BOX DOMAIN-CONTAINING PROTEIN"/>
    <property type="match status" value="1"/>
</dbReference>
<protein>
    <recommendedName>
        <fullName evidence="1">KIB1-4 beta-propeller domain-containing protein</fullName>
    </recommendedName>
</protein>
<reference evidence="2" key="2">
    <citation type="submission" date="2021-12" db="EMBL/GenBank/DDBJ databases">
        <title>Resequencing data analysis of finger millet.</title>
        <authorList>
            <person name="Hatakeyama M."/>
            <person name="Aluri S."/>
            <person name="Balachadran M.T."/>
            <person name="Sivarajan S.R."/>
            <person name="Poveda L."/>
            <person name="Shimizu-Inatsugi R."/>
            <person name="Schlapbach R."/>
            <person name="Sreeman S.M."/>
            <person name="Shimizu K.K."/>
        </authorList>
    </citation>
    <scope>NUCLEOTIDE SEQUENCE</scope>
</reference>